<keyword evidence="12" id="KW-0812">Transmembrane</keyword>
<feature type="compositionally biased region" description="Basic and acidic residues" evidence="11">
    <location>
        <begin position="32"/>
        <end position="53"/>
    </location>
</feature>
<evidence type="ECO:0000256" key="5">
    <source>
        <dbReference type="ARBA" id="ARBA00023277"/>
    </source>
</evidence>
<dbReference type="InterPro" id="IPR036966">
    <property type="entry name" value="CBM3_sf"/>
</dbReference>
<dbReference type="OrthoDB" id="9758662at2"/>
<gene>
    <name evidence="14" type="ORF">SAMN02745110_01423</name>
</gene>
<dbReference type="InterPro" id="IPR018221">
    <property type="entry name" value="Glyco_hydro_9_His_AS"/>
</dbReference>
<dbReference type="InterPro" id="IPR012341">
    <property type="entry name" value="6hp_glycosidase-like_sf"/>
</dbReference>
<proteinExistence type="inferred from homology"/>
<evidence type="ECO:0000313" key="15">
    <source>
        <dbReference type="Proteomes" id="UP000189857"/>
    </source>
</evidence>
<dbReference type="PANTHER" id="PTHR22298">
    <property type="entry name" value="ENDO-1,4-BETA-GLUCANASE"/>
    <property type="match status" value="1"/>
</dbReference>
<dbReference type="InterPro" id="IPR033126">
    <property type="entry name" value="Glyco_hydro_9_Asp/Glu_AS"/>
</dbReference>
<dbReference type="InterPro" id="IPR008965">
    <property type="entry name" value="CBM2/CBM3_carb-bd_dom_sf"/>
</dbReference>
<keyword evidence="3 8" id="KW-0378">Hydrolase</keyword>
<dbReference type="FunFam" id="1.50.10.10:FF:000020">
    <property type="entry name" value="Endoglucanase"/>
    <property type="match status" value="1"/>
</dbReference>
<evidence type="ECO:0000256" key="4">
    <source>
        <dbReference type="ARBA" id="ARBA00023001"/>
    </source>
</evidence>
<keyword evidence="12" id="KW-1133">Transmembrane helix</keyword>
<dbReference type="SUPFAM" id="SSF48208">
    <property type="entry name" value="Six-hairpin glycosidases"/>
    <property type="match status" value="1"/>
</dbReference>
<feature type="compositionally biased region" description="Acidic residues" evidence="11">
    <location>
        <begin position="54"/>
        <end position="75"/>
    </location>
</feature>
<comment type="similarity">
    <text evidence="8 10">Belongs to the glycosyl hydrolase 9 (cellulase E) family.</text>
</comment>
<sequence>MNKKQVIISGAVLLVLAVVVFIVGFSLGRSGGENDSKDKAGDDKKVVTEKVEEDKDLTEDSEDDKNSSEETENPTEEVKVKKKKTGAVSKLDTGNLSETGDGYEGTKGTGKFNYGEALQKSLIFYELQRSGDLPEKVRCNWRGDSALDDGSDAGLDLTGGWYDAGDHVKFNLPLAYTVSVLSWSLYEDRDAYTESKQLPYIEGNIKWGADYLMKCHPEKNVFYYQVGDGGSDHSWWGPAEVLPVDRPSFKVTKDNPGSTVTAESAAALAATSVVFKDSDKDYSKKCLEHAEGLFNFAYETKSDSGYTAANGFYDSHSGFYDELAWAGVWLYMATGNKDYLKKAEECYDKGCQDYNWAMCWDDVHIGAAVLLARETDDKKYKSAVEEHLDYWTTGTDSGEKITYTPDGLAWLDQWGSLRYATTTGFVASVYSESKMCPAKKKDAYFKFAVSQADYALGSTGFSYMIGFGDEYPKSPHHRTANGSAVNNLNDPKEARHTLYGALVGGPDSNDGYTDETSNYTTNEVACDYNAGFTGLLAKLYSKYKGQTIKNFGAVEEIDEEEMYVEAGVNVEGQDFVELKAYIYNQSAWPARSADNLELRYFVDLSEVYAEGKKVDDIEITTNYMQSGEVVGFVPFDEEKHIYYLSVKFSDGNLYPGGQEHYRQEIQVRMRNPEGAWDNENDPSHKGLSLGSTTVSEDIALYEDGKLVFGTEP</sequence>
<keyword evidence="4 10" id="KW-0136">Cellulose degradation</keyword>
<dbReference type="EMBL" id="FUXA01000008">
    <property type="protein sequence ID" value="SJZ73160.1"/>
    <property type="molecule type" value="Genomic_DNA"/>
</dbReference>
<dbReference type="PROSITE" id="PS00592">
    <property type="entry name" value="GH9_2"/>
    <property type="match status" value="1"/>
</dbReference>
<reference evidence="14 15" key="1">
    <citation type="submission" date="2017-02" db="EMBL/GenBank/DDBJ databases">
        <authorList>
            <person name="Peterson S.W."/>
        </authorList>
    </citation>
    <scope>NUCLEOTIDE SEQUENCE [LARGE SCALE GENOMIC DNA]</scope>
    <source>
        <strain evidence="14 15">ATCC 17233</strain>
    </source>
</reference>
<evidence type="ECO:0000256" key="6">
    <source>
        <dbReference type="ARBA" id="ARBA00023295"/>
    </source>
</evidence>
<dbReference type="SMART" id="SM01067">
    <property type="entry name" value="CBM_3"/>
    <property type="match status" value="1"/>
</dbReference>
<dbReference type="Pfam" id="PF00942">
    <property type="entry name" value="CBM_3"/>
    <property type="match status" value="1"/>
</dbReference>
<keyword evidence="5 8" id="KW-0119">Carbohydrate metabolism</keyword>
<evidence type="ECO:0000313" key="14">
    <source>
        <dbReference type="EMBL" id="SJZ73160.1"/>
    </source>
</evidence>
<dbReference type="GO" id="GO:0030245">
    <property type="term" value="P:cellulose catabolic process"/>
    <property type="evidence" value="ECO:0007669"/>
    <property type="project" value="UniProtKB-KW"/>
</dbReference>
<feature type="domain" description="CBM3" evidence="13">
    <location>
        <begin position="557"/>
        <end position="712"/>
    </location>
</feature>
<dbReference type="Gene3D" id="1.50.10.10">
    <property type="match status" value="1"/>
</dbReference>
<dbReference type="EC" id="3.2.1.4" evidence="10"/>
<evidence type="ECO:0000256" key="7">
    <source>
        <dbReference type="ARBA" id="ARBA00023326"/>
    </source>
</evidence>
<feature type="active site" evidence="9">
    <location>
        <position position="514"/>
    </location>
</feature>
<dbReference type="GO" id="GO:0008810">
    <property type="term" value="F:cellulase activity"/>
    <property type="evidence" value="ECO:0007669"/>
    <property type="project" value="UniProtKB-EC"/>
</dbReference>
<evidence type="ECO:0000256" key="2">
    <source>
        <dbReference type="ARBA" id="ARBA00022729"/>
    </source>
</evidence>
<keyword evidence="6 8" id="KW-0326">Glycosidase</keyword>
<dbReference type="PROSITE" id="PS51172">
    <property type="entry name" value="CBM3"/>
    <property type="match status" value="1"/>
</dbReference>
<dbReference type="InterPro" id="IPR008928">
    <property type="entry name" value="6-hairpin_glycosidase_sf"/>
</dbReference>
<evidence type="ECO:0000256" key="8">
    <source>
        <dbReference type="PROSITE-ProRule" id="PRU10059"/>
    </source>
</evidence>
<dbReference type="AlphaFoldDB" id="A0A1T4N1A8"/>
<organism evidence="14 15">
    <name type="scientific">Eubacterium ruminantium</name>
    <dbReference type="NCBI Taxonomy" id="42322"/>
    <lineage>
        <taxon>Bacteria</taxon>
        <taxon>Bacillati</taxon>
        <taxon>Bacillota</taxon>
        <taxon>Clostridia</taxon>
        <taxon>Eubacteriales</taxon>
        <taxon>Eubacteriaceae</taxon>
        <taxon>Eubacterium</taxon>
    </lineage>
</organism>
<evidence type="ECO:0000259" key="13">
    <source>
        <dbReference type="PROSITE" id="PS51172"/>
    </source>
</evidence>
<dbReference type="GO" id="GO:0030248">
    <property type="term" value="F:cellulose binding"/>
    <property type="evidence" value="ECO:0007669"/>
    <property type="project" value="InterPro"/>
</dbReference>
<dbReference type="SUPFAM" id="SSF49384">
    <property type="entry name" value="Carbohydrate-binding domain"/>
    <property type="match status" value="1"/>
</dbReference>
<feature type="transmembrane region" description="Helical" evidence="12">
    <location>
        <begin position="7"/>
        <end position="27"/>
    </location>
</feature>
<accession>A0A1T4N1A8</accession>
<dbReference type="Pfam" id="PF00759">
    <property type="entry name" value="Glyco_hydro_9"/>
    <property type="match status" value="1"/>
</dbReference>
<dbReference type="PROSITE" id="PS00698">
    <property type="entry name" value="GH9_3"/>
    <property type="match status" value="1"/>
</dbReference>
<evidence type="ECO:0000256" key="3">
    <source>
        <dbReference type="ARBA" id="ARBA00022801"/>
    </source>
</evidence>
<keyword evidence="7 8" id="KW-0624">Polysaccharide degradation</keyword>
<feature type="active site" evidence="9">
    <location>
        <position position="523"/>
    </location>
</feature>
<feature type="active site" evidence="8">
    <location>
        <position position="476"/>
    </location>
</feature>
<comment type="catalytic activity">
    <reaction evidence="1 10">
        <text>Endohydrolysis of (1-&gt;4)-beta-D-glucosidic linkages in cellulose, lichenin and cereal beta-D-glucans.</text>
        <dbReference type="EC" id="3.2.1.4"/>
    </reaction>
</comment>
<evidence type="ECO:0000256" key="12">
    <source>
        <dbReference type="SAM" id="Phobius"/>
    </source>
</evidence>
<dbReference type="RefSeq" id="WP_078787261.1">
    <property type="nucleotide sequence ID" value="NZ_FMTO01000007.1"/>
</dbReference>
<dbReference type="InterPro" id="IPR001956">
    <property type="entry name" value="CBM3"/>
</dbReference>
<evidence type="ECO:0000256" key="11">
    <source>
        <dbReference type="SAM" id="MobiDB-lite"/>
    </source>
</evidence>
<dbReference type="InterPro" id="IPR001701">
    <property type="entry name" value="Glyco_hydro_9"/>
</dbReference>
<dbReference type="Gene3D" id="2.60.40.710">
    <property type="entry name" value="Endoglucanase-like"/>
    <property type="match status" value="1"/>
</dbReference>
<evidence type="ECO:0000256" key="1">
    <source>
        <dbReference type="ARBA" id="ARBA00000966"/>
    </source>
</evidence>
<keyword evidence="2" id="KW-0732">Signal</keyword>
<evidence type="ECO:0000256" key="10">
    <source>
        <dbReference type="RuleBase" id="RU361166"/>
    </source>
</evidence>
<keyword evidence="15" id="KW-1185">Reference proteome</keyword>
<evidence type="ECO:0000256" key="9">
    <source>
        <dbReference type="PROSITE-ProRule" id="PRU10060"/>
    </source>
</evidence>
<dbReference type="Proteomes" id="UP000189857">
    <property type="component" value="Unassembled WGS sequence"/>
</dbReference>
<protein>
    <recommendedName>
        <fullName evidence="10">Endoglucanase</fullName>
        <ecNumber evidence="10">3.2.1.4</ecNumber>
    </recommendedName>
</protein>
<name>A0A1T4N1A8_9FIRM</name>
<keyword evidence="12" id="KW-0472">Membrane</keyword>
<feature type="region of interest" description="Disordered" evidence="11">
    <location>
        <begin position="31"/>
        <end position="84"/>
    </location>
</feature>